<evidence type="ECO:0000256" key="2">
    <source>
        <dbReference type="ARBA" id="ARBA00022679"/>
    </source>
</evidence>
<dbReference type="InterPro" id="IPR029028">
    <property type="entry name" value="Alpha/beta_knot_MTases"/>
</dbReference>
<accession>A0A0G0HE37</accession>
<dbReference type="Proteomes" id="UP000034471">
    <property type="component" value="Unassembled WGS sequence"/>
</dbReference>
<dbReference type="Pfam" id="PF00588">
    <property type="entry name" value="SpoU_methylase"/>
    <property type="match status" value="1"/>
</dbReference>
<dbReference type="SUPFAM" id="SSF75217">
    <property type="entry name" value="alpha/beta knot"/>
    <property type="match status" value="1"/>
</dbReference>
<reference evidence="4" key="1">
    <citation type="journal article" date="2015" name="Nature">
        <title>rRNA introns, odd ribosomes, and small enigmatic genomes across a large radiation of phyla.</title>
        <authorList>
            <person name="Brown C.T."/>
            <person name="Hug L.A."/>
            <person name="Thomas B.C."/>
            <person name="Sharon I."/>
            <person name="Castelle C.J."/>
            <person name="Singh A."/>
            <person name="Wilkins M.J."/>
            <person name="Williams K.H."/>
            <person name="Banfield J.F."/>
        </authorList>
    </citation>
    <scope>NUCLEOTIDE SEQUENCE [LARGE SCALE GENOMIC DNA]</scope>
</reference>
<dbReference type="EMBL" id="LBTJ01000054">
    <property type="protein sequence ID" value="KKQ36805.1"/>
    <property type="molecule type" value="Genomic_DNA"/>
</dbReference>
<evidence type="ECO:0000313" key="4">
    <source>
        <dbReference type="EMBL" id="KKQ36805.1"/>
    </source>
</evidence>
<dbReference type="GO" id="GO:0006396">
    <property type="term" value="P:RNA processing"/>
    <property type="evidence" value="ECO:0007669"/>
    <property type="project" value="InterPro"/>
</dbReference>
<organism evidence="4">
    <name type="scientific">Candidatus Roizmanbacteria bacterium GW2011_GWA2_37_7</name>
    <dbReference type="NCBI Taxonomy" id="1618481"/>
    <lineage>
        <taxon>Bacteria</taxon>
        <taxon>Candidatus Roizmaniibacteriota</taxon>
    </lineage>
</organism>
<evidence type="ECO:0000256" key="1">
    <source>
        <dbReference type="ARBA" id="ARBA00022603"/>
    </source>
</evidence>
<name>A0A0G0HE37_9BACT</name>
<gene>
    <name evidence="4" type="ORF">US54_C0054G0007</name>
</gene>
<dbReference type="STRING" id="1618481.US54_C0054G0007"/>
<dbReference type="CDD" id="cd18082">
    <property type="entry name" value="SpoU-like_family"/>
    <property type="match status" value="1"/>
</dbReference>
<dbReference type="InterPro" id="IPR051259">
    <property type="entry name" value="rRNA_Methyltransferase"/>
</dbReference>
<proteinExistence type="predicted"/>
<dbReference type="PATRIC" id="fig|1618481.3.peg.884"/>
<dbReference type="PANTHER" id="PTHR43191">
    <property type="entry name" value="RRNA METHYLTRANSFERASE 3"/>
    <property type="match status" value="1"/>
</dbReference>
<dbReference type="InterPro" id="IPR029026">
    <property type="entry name" value="tRNA_m1G_MTases_N"/>
</dbReference>
<dbReference type="InterPro" id="IPR001537">
    <property type="entry name" value="SpoU_MeTrfase"/>
</dbReference>
<feature type="domain" description="tRNA/rRNA methyltransferase SpoU type" evidence="3">
    <location>
        <begin position="98"/>
        <end position="233"/>
    </location>
</feature>
<dbReference type="PANTHER" id="PTHR43191:SF2">
    <property type="entry name" value="RRNA METHYLTRANSFERASE 3, MITOCHONDRIAL"/>
    <property type="match status" value="1"/>
</dbReference>
<keyword evidence="1 4" id="KW-0489">Methyltransferase</keyword>
<dbReference type="GO" id="GO:0008173">
    <property type="term" value="F:RNA methyltransferase activity"/>
    <property type="evidence" value="ECO:0007669"/>
    <property type="project" value="InterPro"/>
</dbReference>
<dbReference type="GO" id="GO:0003723">
    <property type="term" value="F:RNA binding"/>
    <property type="evidence" value="ECO:0007669"/>
    <property type="project" value="InterPro"/>
</dbReference>
<protein>
    <submittedName>
        <fullName evidence="4">tRNA/rRNA methyltransferase (SpoU)</fullName>
    </submittedName>
</protein>
<sequence>MNIKLQTYRKSFPFSYSYGSYATIELMTHCPEYIQKVIFHSKSGKNKGVQKIKNYCIKHAIKTEMNDGLLKHLSGKENTYVLGVFSKYQTAIDISANHLMLVQPSDTGNLGSIIRTMLGYEIRNLAIIRPSVDIFDPKVVRASMGAVFQIQFEYFDSIDQYMNKFQNNLYSFMTDGSHTLSDTIFQKPYTLIFGNESSGLPASFNKISKTVRIEQSSHIDSLNLAMSVGIGLYESFKQKKIII</sequence>
<dbReference type="AlphaFoldDB" id="A0A0G0HE37"/>
<keyword evidence="2 4" id="KW-0808">Transferase</keyword>
<dbReference type="Gene3D" id="3.40.1280.10">
    <property type="match status" value="1"/>
</dbReference>
<comment type="caution">
    <text evidence="4">The sequence shown here is derived from an EMBL/GenBank/DDBJ whole genome shotgun (WGS) entry which is preliminary data.</text>
</comment>
<evidence type="ECO:0000259" key="3">
    <source>
        <dbReference type="Pfam" id="PF00588"/>
    </source>
</evidence>
<dbReference type="GO" id="GO:0032259">
    <property type="term" value="P:methylation"/>
    <property type="evidence" value="ECO:0007669"/>
    <property type="project" value="UniProtKB-KW"/>
</dbReference>